<dbReference type="SUPFAM" id="SSF48726">
    <property type="entry name" value="Immunoglobulin"/>
    <property type="match status" value="1"/>
</dbReference>
<dbReference type="InterPro" id="IPR013106">
    <property type="entry name" value="Ig_V-set"/>
</dbReference>
<keyword evidence="3 4" id="KW-0472">Membrane</keyword>
<evidence type="ECO:0000313" key="7">
    <source>
        <dbReference type="Proteomes" id="UP000694395"/>
    </source>
</evidence>
<evidence type="ECO:0000256" key="4">
    <source>
        <dbReference type="SAM" id="Phobius"/>
    </source>
</evidence>
<proteinExistence type="predicted"/>
<reference evidence="6" key="1">
    <citation type="submission" date="2020-07" db="EMBL/GenBank/DDBJ databases">
        <title>A long reads based de novo assembly of the rainbow trout Arlee double haploid line genome.</title>
        <authorList>
            <person name="Gao G."/>
            <person name="Palti Y."/>
        </authorList>
    </citation>
    <scope>NUCLEOTIDE SEQUENCE [LARGE SCALE GENOMIC DNA]</scope>
</reference>
<dbReference type="PANTHER" id="PTHR11860">
    <property type="entry name" value="POLYMERIC-IMMUNOGLOBULIN RECEPTOR"/>
    <property type="match status" value="1"/>
</dbReference>
<accession>A0A8C7QNK0</accession>
<dbReference type="Ensembl" id="ENSOMYT00000043843.2">
    <property type="protein sequence ID" value="ENSOMYP00000040161.2"/>
    <property type="gene ID" value="ENSOMYG00000018607.2"/>
</dbReference>
<keyword evidence="2 4" id="KW-0812">Transmembrane</keyword>
<dbReference type="PANTHER" id="PTHR11860:SF118">
    <property type="entry name" value="CMRF35-LIKE MOLECULE 3-RELATED"/>
    <property type="match status" value="1"/>
</dbReference>
<protein>
    <recommendedName>
        <fullName evidence="5">Immunoglobulin V-set domain-containing protein</fullName>
    </recommendedName>
</protein>
<dbReference type="GeneTree" id="ENSGT00990000204179"/>
<evidence type="ECO:0000256" key="1">
    <source>
        <dbReference type="ARBA" id="ARBA00004370"/>
    </source>
</evidence>
<dbReference type="InterPro" id="IPR036179">
    <property type="entry name" value="Ig-like_dom_sf"/>
</dbReference>
<feature type="domain" description="Immunoglobulin V-set" evidence="5">
    <location>
        <begin position="41"/>
        <end position="134"/>
    </location>
</feature>
<evidence type="ECO:0000259" key="5">
    <source>
        <dbReference type="Pfam" id="PF07686"/>
    </source>
</evidence>
<name>A0A8C7QNK0_ONCMY</name>
<dbReference type="AlphaFoldDB" id="A0A8C7QNK0"/>
<organism evidence="6 7">
    <name type="scientific">Oncorhynchus mykiss</name>
    <name type="common">Rainbow trout</name>
    <name type="synonym">Salmo gairdneri</name>
    <dbReference type="NCBI Taxonomy" id="8022"/>
    <lineage>
        <taxon>Eukaryota</taxon>
        <taxon>Metazoa</taxon>
        <taxon>Chordata</taxon>
        <taxon>Craniata</taxon>
        <taxon>Vertebrata</taxon>
        <taxon>Euteleostomi</taxon>
        <taxon>Actinopterygii</taxon>
        <taxon>Neopterygii</taxon>
        <taxon>Teleostei</taxon>
        <taxon>Protacanthopterygii</taxon>
        <taxon>Salmoniformes</taxon>
        <taxon>Salmonidae</taxon>
        <taxon>Salmoninae</taxon>
        <taxon>Oncorhynchus</taxon>
    </lineage>
</organism>
<dbReference type="Proteomes" id="UP000694395">
    <property type="component" value="Chromosome 17"/>
</dbReference>
<keyword evidence="7" id="KW-1185">Reference proteome</keyword>
<evidence type="ECO:0000256" key="2">
    <source>
        <dbReference type="ARBA" id="ARBA00022692"/>
    </source>
</evidence>
<dbReference type="GO" id="GO:0005886">
    <property type="term" value="C:plasma membrane"/>
    <property type="evidence" value="ECO:0007669"/>
    <property type="project" value="TreeGrafter"/>
</dbReference>
<sequence length="267" mass="30182">NLYNIGGKPERRMRNMMSVNISLLCAVICVVSGVITKRGTEGGNDIIQCPYARGFETHQKYLSKGIWAYRVDVIKTQTHQHPAVTHKGRFSLYDDTERRVFTVTITNLVLEDSGTYWCEINTWWWYHKTEFRITVDRGVVMFSGVVLGVLGVVMFSGVVLGVVLLLLGLLLFMFFIQRRDRDRRPTASKHSARLLVSDSMTTNQDPDTGTITNPIYATATNQNPDTACDITTIYTNATNPRRDDIHFKVGPSTEVSDNVTYTTDNFP</sequence>
<feature type="transmembrane region" description="Helical" evidence="4">
    <location>
        <begin position="145"/>
        <end position="176"/>
    </location>
</feature>
<keyword evidence="4" id="KW-1133">Transmembrane helix</keyword>
<reference evidence="6" key="3">
    <citation type="submission" date="2025-09" db="UniProtKB">
        <authorList>
            <consortium name="Ensembl"/>
        </authorList>
    </citation>
    <scope>IDENTIFICATION</scope>
</reference>
<feature type="transmembrane region" description="Helical" evidence="4">
    <location>
        <begin position="17"/>
        <end position="35"/>
    </location>
</feature>
<evidence type="ECO:0000313" key="6">
    <source>
        <dbReference type="Ensembl" id="ENSOMYP00000040161.2"/>
    </source>
</evidence>
<dbReference type="Pfam" id="PF07686">
    <property type="entry name" value="V-set"/>
    <property type="match status" value="1"/>
</dbReference>
<reference evidence="6" key="2">
    <citation type="submission" date="2025-08" db="UniProtKB">
        <authorList>
            <consortium name="Ensembl"/>
        </authorList>
    </citation>
    <scope>IDENTIFICATION</scope>
</reference>
<comment type="subcellular location">
    <subcellularLocation>
        <location evidence="1">Membrane</location>
    </subcellularLocation>
</comment>
<dbReference type="Gene3D" id="2.60.40.10">
    <property type="entry name" value="Immunoglobulins"/>
    <property type="match status" value="1"/>
</dbReference>
<dbReference type="InterPro" id="IPR013783">
    <property type="entry name" value="Ig-like_fold"/>
</dbReference>
<dbReference type="InterPro" id="IPR050671">
    <property type="entry name" value="CD300_family_receptors"/>
</dbReference>
<dbReference type="GO" id="GO:0004888">
    <property type="term" value="F:transmembrane signaling receptor activity"/>
    <property type="evidence" value="ECO:0007669"/>
    <property type="project" value="TreeGrafter"/>
</dbReference>
<evidence type="ECO:0000256" key="3">
    <source>
        <dbReference type="ARBA" id="ARBA00023136"/>
    </source>
</evidence>